<name>A0A165E279_9BASI</name>
<evidence type="ECO:0000313" key="2">
    <source>
        <dbReference type="Proteomes" id="UP000076842"/>
    </source>
</evidence>
<proteinExistence type="predicted"/>
<dbReference type="OrthoDB" id="2998253at2759"/>
<dbReference type="EMBL" id="KV424025">
    <property type="protein sequence ID" value="KZT53954.1"/>
    <property type="molecule type" value="Genomic_DNA"/>
</dbReference>
<dbReference type="STRING" id="1353952.A0A165E279"/>
<dbReference type="InParanoid" id="A0A165E279"/>
<dbReference type="AlphaFoldDB" id="A0A165E279"/>
<protein>
    <submittedName>
        <fullName evidence="1">Uncharacterized protein</fullName>
    </submittedName>
</protein>
<accession>A0A165E279</accession>
<evidence type="ECO:0000313" key="1">
    <source>
        <dbReference type="EMBL" id="KZT53954.1"/>
    </source>
</evidence>
<sequence>MHAMRAFQLRQARDAGQAFNIALAAVGPSTSVLSPSSTTDALMDDDDTRDLHTDLHLIVHRILENRNTALSQIYRLPDEVLRDIFLVCTFRHPKTYVIQPEDFLGNTDPLVLSSVCRRWKIVSLGIPALWINVELSAAQWPRSLLLVHNPWHREALVQETNLLSLRSRHQAFLKRSKETPLQIRLQMETISMCDLVLQEFLKAHRDRPCPHVLQLCIGAGVGFRLEDSGTQMRSLTSSSIELLRDKVEFLCIETTCSGRESDSFALSILSAAAKALKGLSLVGLFLPTALVSTIGSLHLRYLTLEGPIRPFASALTLLSLCPALEEVVLNVDYHPGGEAVPPRIQLDLPRLRKCLLIANRGEENYFLPALRSPNPHTFKCRLCCPTYGGDPVRRNTNIQVTDALVAFGATSSRRSLRAFSTHSSHDDFFPVILAAFSSLKSLQYKVYDASGKEDQALLQRMTSQRLCPLLEEVVRNGGYTLVVIEAWETFLQQRHGHNKQLAVSPVRRLRLPPYSSFAGSVYRLAIGDVC</sequence>
<reference evidence="1 2" key="1">
    <citation type="journal article" date="2016" name="Mol. Biol. Evol.">
        <title>Comparative Genomics of Early-Diverging Mushroom-Forming Fungi Provides Insights into the Origins of Lignocellulose Decay Capabilities.</title>
        <authorList>
            <person name="Nagy L.G."/>
            <person name="Riley R."/>
            <person name="Tritt A."/>
            <person name="Adam C."/>
            <person name="Daum C."/>
            <person name="Floudas D."/>
            <person name="Sun H."/>
            <person name="Yadav J.S."/>
            <person name="Pangilinan J."/>
            <person name="Larsson K.H."/>
            <person name="Matsuura K."/>
            <person name="Barry K."/>
            <person name="Labutti K."/>
            <person name="Kuo R."/>
            <person name="Ohm R.A."/>
            <person name="Bhattacharya S.S."/>
            <person name="Shirouzu T."/>
            <person name="Yoshinaga Y."/>
            <person name="Martin F.M."/>
            <person name="Grigoriev I.V."/>
            <person name="Hibbett D.S."/>
        </authorList>
    </citation>
    <scope>NUCLEOTIDE SEQUENCE [LARGE SCALE GENOMIC DNA]</scope>
    <source>
        <strain evidence="1 2">HHB12733</strain>
    </source>
</reference>
<keyword evidence="2" id="KW-1185">Reference proteome</keyword>
<dbReference type="Proteomes" id="UP000076842">
    <property type="component" value="Unassembled WGS sequence"/>
</dbReference>
<organism evidence="1 2">
    <name type="scientific">Calocera cornea HHB12733</name>
    <dbReference type="NCBI Taxonomy" id="1353952"/>
    <lineage>
        <taxon>Eukaryota</taxon>
        <taxon>Fungi</taxon>
        <taxon>Dikarya</taxon>
        <taxon>Basidiomycota</taxon>
        <taxon>Agaricomycotina</taxon>
        <taxon>Dacrymycetes</taxon>
        <taxon>Dacrymycetales</taxon>
        <taxon>Dacrymycetaceae</taxon>
        <taxon>Calocera</taxon>
    </lineage>
</organism>
<gene>
    <name evidence="1" type="ORF">CALCODRAFT_33107</name>
</gene>